<evidence type="ECO:0000313" key="1">
    <source>
        <dbReference type="EMBL" id="RNA24779.1"/>
    </source>
</evidence>
<dbReference type="AlphaFoldDB" id="A0A3M7RMT0"/>
<dbReference type="EMBL" id="REGN01003053">
    <property type="protein sequence ID" value="RNA24779.1"/>
    <property type="molecule type" value="Genomic_DNA"/>
</dbReference>
<sequence length="95" mass="10996">MDISWNSLFQNSNGKADSINLFSLEDLNCGPRRPGNHFEKILALILVKNVTILNLCCMENGMKIETGFVILFITLKLKRPNKDFFGYQFEFYDQI</sequence>
<reference evidence="1 2" key="1">
    <citation type="journal article" date="2018" name="Sci. Rep.">
        <title>Genomic signatures of local adaptation to the degree of environmental predictability in rotifers.</title>
        <authorList>
            <person name="Franch-Gras L."/>
            <person name="Hahn C."/>
            <person name="Garcia-Roger E.M."/>
            <person name="Carmona M.J."/>
            <person name="Serra M."/>
            <person name="Gomez A."/>
        </authorList>
    </citation>
    <scope>NUCLEOTIDE SEQUENCE [LARGE SCALE GENOMIC DNA]</scope>
    <source>
        <strain evidence="1">HYR1</strain>
    </source>
</reference>
<comment type="caution">
    <text evidence="1">The sequence shown here is derived from an EMBL/GenBank/DDBJ whole genome shotgun (WGS) entry which is preliminary data.</text>
</comment>
<dbReference type="Proteomes" id="UP000276133">
    <property type="component" value="Unassembled WGS sequence"/>
</dbReference>
<protein>
    <submittedName>
        <fullName evidence="1">Uncharacterized protein</fullName>
    </submittedName>
</protein>
<evidence type="ECO:0000313" key="2">
    <source>
        <dbReference type="Proteomes" id="UP000276133"/>
    </source>
</evidence>
<organism evidence="1 2">
    <name type="scientific">Brachionus plicatilis</name>
    <name type="common">Marine rotifer</name>
    <name type="synonym">Brachionus muelleri</name>
    <dbReference type="NCBI Taxonomy" id="10195"/>
    <lineage>
        <taxon>Eukaryota</taxon>
        <taxon>Metazoa</taxon>
        <taxon>Spiralia</taxon>
        <taxon>Gnathifera</taxon>
        <taxon>Rotifera</taxon>
        <taxon>Eurotatoria</taxon>
        <taxon>Monogononta</taxon>
        <taxon>Pseudotrocha</taxon>
        <taxon>Ploima</taxon>
        <taxon>Brachionidae</taxon>
        <taxon>Brachionus</taxon>
    </lineage>
</organism>
<accession>A0A3M7RMT0</accession>
<keyword evidence="2" id="KW-1185">Reference proteome</keyword>
<proteinExistence type="predicted"/>
<gene>
    <name evidence="1" type="ORF">BpHYR1_000473</name>
</gene>
<name>A0A3M7RMT0_BRAPC</name>